<name>A0A4Y8Q913_9BACL</name>
<dbReference type="PROSITE" id="PS00012">
    <property type="entry name" value="PHOSPHOPANTETHEINE"/>
    <property type="match status" value="1"/>
</dbReference>
<dbReference type="EMBL" id="MYFO01000002">
    <property type="protein sequence ID" value="TFE91226.1"/>
    <property type="molecule type" value="Genomic_DNA"/>
</dbReference>
<keyword evidence="2" id="KW-0597">Phosphoprotein</keyword>
<dbReference type="InterPro" id="IPR006162">
    <property type="entry name" value="Ppantetheine_attach_site"/>
</dbReference>
<accession>A0A4Y8Q913</accession>
<evidence type="ECO:0000256" key="2">
    <source>
        <dbReference type="ARBA" id="ARBA00022553"/>
    </source>
</evidence>
<dbReference type="InterPro" id="IPR036736">
    <property type="entry name" value="ACP-like_sf"/>
</dbReference>
<dbReference type="AlphaFoldDB" id="A0A4Y8Q913"/>
<keyword evidence="5" id="KW-1185">Reference proteome</keyword>
<evidence type="ECO:0000256" key="1">
    <source>
        <dbReference type="ARBA" id="ARBA00022450"/>
    </source>
</evidence>
<dbReference type="Pfam" id="PF00550">
    <property type="entry name" value="PP-binding"/>
    <property type="match status" value="1"/>
</dbReference>
<protein>
    <recommendedName>
        <fullName evidence="3">Carrier domain-containing protein</fullName>
    </recommendedName>
</protein>
<dbReference type="RefSeq" id="WP_134749136.1">
    <property type="nucleotide sequence ID" value="NZ_MYFO02000004.1"/>
</dbReference>
<organism evidence="4 5">
    <name type="scientific">Paenibacillus athensensis</name>
    <dbReference type="NCBI Taxonomy" id="1967502"/>
    <lineage>
        <taxon>Bacteria</taxon>
        <taxon>Bacillati</taxon>
        <taxon>Bacillota</taxon>
        <taxon>Bacilli</taxon>
        <taxon>Bacillales</taxon>
        <taxon>Paenibacillaceae</taxon>
        <taxon>Paenibacillus</taxon>
    </lineage>
</organism>
<dbReference type="Gene3D" id="1.10.1200.10">
    <property type="entry name" value="ACP-like"/>
    <property type="match status" value="1"/>
</dbReference>
<gene>
    <name evidence="4" type="ORF">B5M42_01920</name>
</gene>
<sequence>MEQNTQITRLVQQIIKNENFAYRDNLEMYGLDSVHTIRIAVELETVFDITIPDDELLLNNFISIEKMDYLVRMCKQL</sequence>
<feature type="domain" description="Carrier" evidence="3">
    <location>
        <begin position="6"/>
        <end position="57"/>
    </location>
</feature>
<dbReference type="InterPro" id="IPR009081">
    <property type="entry name" value="PP-bd_ACP"/>
</dbReference>
<dbReference type="SUPFAM" id="SSF47336">
    <property type="entry name" value="ACP-like"/>
    <property type="match status" value="1"/>
</dbReference>
<evidence type="ECO:0000313" key="4">
    <source>
        <dbReference type="EMBL" id="TFE91226.1"/>
    </source>
</evidence>
<dbReference type="Proteomes" id="UP000298246">
    <property type="component" value="Unassembled WGS sequence"/>
</dbReference>
<dbReference type="OrthoDB" id="2623888at2"/>
<comment type="caution">
    <text evidence="4">The sequence shown here is derived from an EMBL/GenBank/DDBJ whole genome shotgun (WGS) entry which is preliminary data.</text>
</comment>
<proteinExistence type="predicted"/>
<reference evidence="4 5" key="1">
    <citation type="submission" date="2017-03" db="EMBL/GenBank/DDBJ databases">
        <title>Isolation of Levoglucosan Utilizing Bacteria.</title>
        <authorList>
            <person name="Arya A.S."/>
        </authorList>
    </citation>
    <scope>NUCLEOTIDE SEQUENCE [LARGE SCALE GENOMIC DNA]</scope>
    <source>
        <strain evidence="4 5">MEC069</strain>
    </source>
</reference>
<keyword evidence="1" id="KW-0596">Phosphopantetheine</keyword>
<evidence type="ECO:0000259" key="3">
    <source>
        <dbReference type="Pfam" id="PF00550"/>
    </source>
</evidence>
<evidence type="ECO:0000313" key="5">
    <source>
        <dbReference type="Proteomes" id="UP000298246"/>
    </source>
</evidence>